<evidence type="ECO:0000313" key="3">
    <source>
        <dbReference type="Proteomes" id="UP001375240"/>
    </source>
</evidence>
<protein>
    <submittedName>
        <fullName evidence="2">Uncharacterized protein</fullName>
    </submittedName>
</protein>
<reference evidence="2 3" key="1">
    <citation type="submission" date="2019-10" db="EMBL/GenBank/DDBJ databases">
        <authorList>
            <person name="Palmer J.M."/>
        </authorList>
    </citation>
    <scope>NUCLEOTIDE SEQUENCE [LARGE SCALE GENOMIC DNA]</scope>
    <source>
        <strain evidence="2 3">TWF696</strain>
    </source>
</reference>
<feature type="compositionally biased region" description="Basic residues" evidence="1">
    <location>
        <begin position="22"/>
        <end position="33"/>
    </location>
</feature>
<name>A0AAV9UH73_9PEZI</name>
<dbReference type="AlphaFoldDB" id="A0AAV9UH73"/>
<accession>A0AAV9UH73</accession>
<evidence type="ECO:0000313" key="2">
    <source>
        <dbReference type="EMBL" id="KAK6341447.1"/>
    </source>
</evidence>
<feature type="region of interest" description="Disordered" evidence="1">
    <location>
        <begin position="1"/>
        <end position="51"/>
    </location>
</feature>
<organism evidence="2 3">
    <name type="scientific">Orbilia brochopaga</name>
    <dbReference type="NCBI Taxonomy" id="3140254"/>
    <lineage>
        <taxon>Eukaryota</taxon>
        <taxon>Fungi</taxon>
        <taxon>Dikarya</taxon>
        <taxon>Ascomycota</taxon>
        <taxon>Pezizomycotina</taxon>
        <taxon>Orbiliomycetes</taxon>
        <taxon>Orbiliales</taxon>
        <taxon>Orbiliaceae</taxon>
        <taxon>Orbilia</taxon>
    </lineage>
</organism>
<feature type="region of interest" description="Disordered" evidence="1">
    <location>
        <begin position="226"/>
        <end position="246"/>
    </location>
</feature>
<proteinExistence type="predicted"/>
<feature type="compositionally biased region" description="Low complexity" evidence="1">
    <location>
        <begin position="1"/>
        <end position="21"/>
    </location>
</feature>
<gene>
    <name evidence="2" type="ORF">TWF696_008521</name>
</gene>
<evidence type="ECO:0000256" key="1">
    <source>
        <dbReference type="SAM" id="MobiDB-lite"/>
    </source>
</evidence>
<comment type="caution">
    <text evidence="2">The sequence shown here is derived from an EMBL/GenBank/DDBJ whole genome shotgun (WGS) entry which is preliminary data.</text>
</comment>
<dbReference type="EMBL" id="JAVHNQ010000007">
    <property type="protein sequence ID" value="KAK6341447.1"/>
    <property type="molecule type" value="Genomic_DNA"/>
</dbReference>
<dbReference type="Proteomes" id="UP001375240">
    <property type="component" value="Unassembled WGS sequence"/>
</dbReference>
<sequence length="257" mass="29698">MNMHHSTSDSSYSSHSSSSSSSRHHHHHRRHRSSGSSQHGPPQRYSVMSGLGDQYRDMRSYVVDVRSDEYTTRTMVPEPNLTSVSLGIRVEPITYPDTGEELEREVTPRFHFREEVIFDNDIFEVIGRPKLVRDGRRETFRYTIRHKYEHDQPISVLEEDLVRVPTRLFRNGAVVKYDQKRYEVVSAAFLPQVHVWEYSLKRYSQTEGADVKRNAFENKLTRVDSGEASLTPPYSGHSRASPKGSFSSLVDSLLFKH</sequence>
<keyword evidence="3" id="KW-1185">Reference proteome</keyword>